<proteinExistence type="predicted"/>
<evidence type="ECO:0000313" key="8">
    <source>
        <dbReference type="EMBL" id="TDM07462.1"/>
    </source>
</evidence>
<dbReference type="Gene3D" id="3.40.50.2300">
    <property type="match status" value="1"/>
</dbReference>
<dbReference type="PROSITE" id="PS50043">
    <property type="entry name" value="HTH_LUXR_2"/>
    <property type="match status" value="1"/>
</dbReference>
<evidence type="ECO:0000313" key="9">
    <source>
        <dbReference type="Proteomes" id="UP000294802"/>
    </source>
</evidence>
<sequence>MTSIILVDDHHIVRQGLKFLISSMTDFSIIGEFNDGVEVIDYLSSNEPPDCILMDLVMPKMDGIKTTKKLKELYPDIKILVLSSYIDEEHVIGVMEAGADGYEVKDTEPAKLIETISQVAAGEKVFHPSVITAVRNAEQLPHLQKKLSKRELEVLEQMVKGLTNKEIANILFVSEKTVKTHVSHIFSKLAVNDRTQAAIYAMTYNLVKKQ</sequence>
<evidence type="ECO:0000256" key="3">
    <source>
        <dbReference type="ARBA" id="ARBA00023125"/>
    </source>
</evidence>
<evidence type="ECO:0000256" key="4">
    <source>
        <dbReference type="ARBA" id="ARBA00023163"/>
    </source>
</evidence>
<dbReference type="Pfam" id="PF00196">
    <property type="entry name" value="GerE"/>
    <property type="match status" value="1"/>
</dbReference>
<organism evidence="8 9">
    <name type="scientific">Macrococcus lamae</name>
    <dbReference type="NCBI Taxonomy" id="198484"/>
    <lineage>
        <taxon>Bacteria</taxon>
        <taxon>Bacillati</taxon>
        <taxon>Bacillota</taxon>
        <taxon>Bacilli</taxon>
        <taxon>Bacillales</taxon>
        <taxon>Staphylococcaceae</taxon>
        <taxon>Macrococcus</taxon>
    </lineage>
</organism>
<evidence type="ECO:0000256" key="1">
    <source>
        <dbReference type="ARBA" id="ARBA00022553"/>
    </source>
</evidence>
<dbReference type="Proteomes" id="UP000294802">
    <property type="component" value="Unassembled WGS sequence"/>
</dbReference>
<dbReference type="GO" id="GO:0000160">
    <property type="term" value="P:phosphorelay signal transduction system"/>
    <property type="evidence" value="ECO:0007669"/>
    <property type="project" value="InterPro"/>
</dbReference>
<evidence type="ECO:0000256" key="5">
    <source>
        <dbReference type="PROSITE-ProRule" id="PRU00169"/>
    </source>
</evidence>
<dbReference type="RefSeq" id="WP_133444253.1">
    <property type="nucleotide sequence ID" value="NZ_SCWB01000014.1"/>
</dbReference>
<keyword evidence="9" id="KW-1185">Reference proteome</keyword>
<dbReference type="PROSITE" id="PS00622">
    <property type="entry name" value="HTH_LUXR_1"/>
    <property type="match status" value="1"/>
</dbReference>
<dbReference type="CDD" id="cd17535">
    <property type="entry name" value="REC_NarL-like"/>
    <property type="match status" value="1"/>
</dbReference>
<dbReference type="InterPro" id="IPR039420">
    <property type="entry name" value="WalR-like"/>
</dbReference>
<dbReference type="SMART" id="SM00448">
    <property type="entry name" value="REC"/>
    <property type="match status" value="1"/>
</dbReference>
<comment type="caution">
    <text evidence="8">The sequence shown here is derived from an EMBL/GenBank/DDBJ whole genome shotgun (WGS) entry which is preliminary data.</text>
</comment>
<dbReference type="SUPFAM" id="SSF52172">
    <property type="entry name" value="CheY-like"/>
    <property type="match status" value="1"/>
</dbReference>
<dbReference type="PRINTS" id="PR00038">
    <property type="entry name" value="HTHLUXR"/>
</dbReference>
<keyword evidence="4" id="KW-0804">Transcription</keyword>
<evidence type="ECO:0000259" key="7">
    <source>
        <dbReference type="PROSITE" id="PS50110"/>
    </source>
</evidence>
<feature type="domain" description="HTH luxR-type" evidence="6">
    <location>
        <begin position="140"/>
        <end position="205"/>
    </location>
</feature>
<keyword evidence="2" id="KW-0805">Transcription regulation</keyword>
<evidence type="ECO:0000256" key="2">
    <source>
        <dbReference type="ARBA" id="ARBA00023015"/>
    </source>
</evidence>
<name>A0A4R6BSV6_9STAP</name>
<dbReference type="SMART" id="SM00421">
    <property type="entry name" value="HTH_LUXR"/>
    <property type="match status" value="1"/>
</dbReference>
<dbReference type="PROSITE" id="PS50110">
    <property type="entry name" value="RESPONSE_REGULATORY"/>
    <property type="match status" value="1"/>
</dbReference>
<dbReference type="EMBL" id="SCWB01000014">
    <property type="protein sequence ID" value="TDM07462.1"/>
    <property type="molecule type" value="Genomic_DNA"/>
</dbReference>
<dbReference type="InterPro" id="IPR001789">
    <property type="entry name" value="Sig_transdc_resp-reg_receiver"/>
</dbReference>
<dbReference type="CDD" id="cd06170">
    <property type="entry name" value="LuxR_C_like"/>
    <property type="match status" value="1"/>
</dbReference>
<gene>
    <name evidence="8" type="ORF">ERX29_08435</name>
</gene>
<keyword evidence="1 5" id="KW-0597">Phosphoprotein</keyword>
<dbReference type="AlphaFoldDB" id="A0A4R6BSV6"/>
<accession>A0A4R6BSV6</accession>
<feature type="modified residue" description="4-aspartylphosphate" evidence="5">
    <location>
        <position position="55"/>
    </location>
</feature>
<reference evidence="8 9" key="1">
    <citation type="submission" date="2019-01" db="EMBL/GenBank/DDBJ databases">
        <title>Draft genome sequences of the type strains of six Macrococcus species.</title>
        <authorList>
            <person name="Mazhar S."/>
            <person name="Altermann E."/>
            <person name="Hill C."/>
            <person name="Mcauliffe O."/>
        </authorList>
    </citation>
    <scope>NUCLEOTIDE SEQUENCE [LARGE SCALE GENOMIC DNA]</scope>
    <source>
        <strain evidence="8 9">CCM4815</strain>
    </source>
</reference>
<dbReference type="PANTHER" id="PTHR43214:SF43">
    <property type="entry name" value="TWO-COMPONENT RESPONSE REGULATOR"/>
    <property type="match status" value="1"/>
</dbReference>
<dbReference type="PANTHER" id="PTHR43214">
    <property type="entry name" value="TWO-COMPONENT RESPONSE REGULATOR"/>
    <property type="match status" value="1"/>
</dbReference>
<feature type="domain" description="Response regulatory" evidence="7">
    <location>
        <begin position="3"/>
        <end position="120"/>
    </location>
</feature>
<dbReference type="OrthoDB" id="9780153at2"/>
<dbReference type="Pfam" id="PF00072">
    <property type="entry name" value="Response_reg"/>
    <property type="match status" value="1"/>
</dbReference>
<dbReference type="InterPro" id="IPR016032">
    <property type="entry name" value="Sig_transdc_resp-reg_C-effctor"/>
</dbReference>
<dbReference type="InterPro" id="IPR011006">
    <property type="entry name" value="CheY-like_superfamily"/>
</dbReference>
<dbReference type="SUPFAM" id="SSF46894">
    <property type="entry name" value="C-terminal effector domain of the bipartite response regulators"/>
    <property type="match status" value="1"/>
</dbReference>
<dbReference type="GO" id="GO:0003677">
    <property type="term" value="F:DNA binding"/>
    <property type="evidence" value="ECO:0007669"/>
    <property type="project" value="UniProtKB-KW"/>
</dbReference>
<protein>
    <submittedName>
        <fullName evidence="8">Response regulator transcription factor</fullName>
    </submittedName>
</protein>
<keyword evidence="3" id="KW-0238">DNA-binding</keyword>
<dbReference type="GO" id="GO:0006355">
    <property type="term" value="P:regulation of DNA-templated transcription"/>
    <property type="evidence" value="ECO:0007669"/>
    <property type="project" value="InterPro"/>
</dbReference>
<dbReference type="InterPro" id="IPR000792">
    <property type="entry name" value="Tscrpt_reg_LuxR_C"/>
</dbReference>
<evidence type="ECO:0000259" key="6">
    <source>
        <dbReference type="PROSITE" id="PS50043"/>
    </source>
</evidence>
<dbReference type="InterPro" id="IPR058245">
    <property type="entry name" value="NreC/VraR/RcsB-like_REC"/>
</dbReference>